<protein>
    <submittedName>
        <fullName evidence="2">Uncharacterized protein</fullName>
    </submittedName>
</protein>
<feature type="region of interest" description="Disordered" evidence="1">
    <location>
        <begin position="63"/>
        <end position="87"/>
    </location>
</feature>
<evidence type="ECO:0000256" key="1">
    <source>
        <dbReference type="SAM" id="MobiDB-lite"/>
    </source>
</evidence>
<gene>
    <name evidence="2" type="ORF">ACJMK2_037321</name>
</gene>
<organism evidence="2 3">
    <name type="scientific">Sinanodonta woodiana</name>
    <name type="common">Chinese pond mussel</name>
    <name type="synonym">Anodonta woodiana</name>
    <dbReference type="NCBI Taxonomy" id="1069815"/>
    <lineage>
        <taxon>Eukaryota</taxon>
        <taxon>Metazoa</taxon>
        <taxon>Spiralia</taxon>
        <taxon>Lophotrochozoa</taxon>
        <taxon>Mollusca</taxon>
        <taxon>Bivalvia</taxon>
        <taxon>Autobranchia</taxon>
        <taxon>Heteroconchia</taxon>
        <taxon>Palaeoheterodonta</taxon>
        <taxon>Unionida</taxon>
        <taxon>Unionoidea</taxon>
        <taxon>Unionidae</taxon>
        <taxon>Unioninae</taxon>
        <taxon>Sinanodonta</taxon>
    </lineage>
</organism>
<dbReference type="Proteomes" id="UP001634394">
    <property type="component" value="Unassembled WGS sequence"/>
</dbReference>
<proteinExistence type="predicted"/>
<reference evidence="2 3" key="1">
    <citation type="submission" date="2024-11" db="EMBL/GenBank/DDBJ databases">
        <title>Chromosome-level genome assembly of the freshwater bivalve Anodonta woodiana.</title>
        <authorList>
            <person name="Chen X."/>
        </authorList>
    </citation>
    <scope>NUCLEOTIDE SEQUENCE [LARGE SCALE GENOMIC DNA]</scope>
    <source>
        <strain evidence="2">MN2024</strain>
        <tissue evidence="2">Gills</tissue>
    </source>
</reference>
<keyword evidence="3" id="KW-1185">Reference proteome</keyword>
<evidence type="ECO:0000313" key="3">
    <source>
        <dbReference type="Proteomes" id="UP001634394"/>
    </source>
</evidence>
<dbReference type="EMBL" id="JBJQND010000006">
    <property type="protein sequence ID" value="KAL3874282.1"/>
    <property type="molecule type" value="Genomic_DNA"/>
</dbReference>
<accession>A0ABD3WNG5</accession>
<sequence>MLLANISIPSVTAEAMKKAEESSGNTPTDPYDKLIAWMVEMAETDDLPADTLLFANQANKRASYQKRRHSATENHQRSTKPAASFKFSKSTESSDCVVDPRTKLRRNRLTRQGTLESSADFLDIDSGGNCAVFKNMCNASDSEEDATDPTSLLLNRYKETTFIKASSLAVSRQGRYKMPGMSTSVGDLLETRRSFGDILQKRKATSLNNMKRANSDANQDSFISPIKEENAISILDDDLLDGNMADILFSVETLWPKTNK</sequence>
<comment type="caution">
    <text evidence="2">The sequence shown here is derived from an EMBL/GenBank/DDBJ whole genome shotgun (WGS) entry which is preliminary data.</text>
</comment>
<dbReference type="AlphaFoldDB" id="A0ABD3WNG5"/>
<name>A0ABD3WNG5_SINWO</name>
<evidence type="ECO:0000313" key="2">
    <source>
        <dbReference type="EMBL" id="KAL3874282.1"/>
    </source>
</evidence>